<dbReference type="Pfam" id="PF13947">
    <property type="entry name" value="GUB_WAK_bind"/>
    <property type="match status" value="1"/>
</dbReference>
<feature type="domain" description="Wall-associated receptor kinase galacturonan-binding" evidence="3">
    <location>
        <begin position="30"/>
        <end position="88"/>
    </location>
</feature>
<dbReference type="AlphaFoldDB" id="A0A498I740"/>
<dbReference type="GO" id="GO:0016020">
    <property type="term" value="C:membrane"/>
    <property type="evidence" value="ECO:0007669"/>
    <property type="project" value="UniProtKB-SubCell"/>
</dbReference>
<dbReference type="PANTHER" id="PTHR33138">
    <property type="entry name" value="OS01G0690200 PROTEIN"/>
    <property type="match status" value="1"/>
</dbReference>
<reference evidence="4 5" key="1">
    <citation type="submission" date="2018-10" db="EMBL/GenBank/DDBJ databases">
        <title>A high-quality apple genome assembly.</title>
        <authorList>
            <person name="Hu J."/>
        </authorList>
    </citation>
    <scope>NUCLEOTIDE SEQUENCE [LARGE SCALE GENOMIC DNA]</scope>
    <source>
        <strain evidence="5">cv. HFTH1</strain>
        <tissue evidence="4">Young leaf</tissue>
    </source>
</reference>
<organism evidence="4 5">
    <name type="scientific">Malus domestica</name>
    <name type="common">Apple</name>
    <name type="synonym">Pyrus malus</name>
    <dbReference type="NCBI Taxonomy" id="3750"/>
    <lineage>
        <taxon>Eukaryota</taxon>
        <taxon>Viridiplantae</taxon>
        <taxon>Streptophyta</taxon>
        <taxon>Embryophyta</taxon>
        <taxon>Tracheophyta</taxon>
        <taxon>Spermatophyta</taxon>
        <taxon>Magnoliopsida</taxon>
        <taxon>eudicotyledons</taxon>
        <taxon>Gunneridae</taxon>
        <taxon>Pentapetalae</taxon>
        <taxon>rosids</taxon>
        <taxon>fabids</taxon>
        <taxon>Rosales</taxon>
        <taxon>Rosaceae</taxon>
        <taxon>Amygdaloideae</taxon>
        <taxon>Maleae</taxon>
        <taxon>Malus</taxon>
    </lineage>
</organism>
<dbReference type="Proteomes" id="UP000290289">
    <property type="component" value="Chromosome 13"/>
</dbReference>
<evidence type="ECO:0000313" key="4">
    <source>
        <dbReference type="EMBL" id="RXH79256.1"/>
    </source>
</evidence>
<comment type="subcellular location">
    <subcellularLocation>
        <location evidence="1">Membrane</location>
        <topology evidence="1">Single-pass membrane protein</topology>
    </subcellularLocation>
</comment>
<keyword evidence="2" id="KW-0732">Signal</keyword>
<dbReference type="GO" id="GO:0030247">
    <property type="term" value="F:polysaccharide binding"/>
    <property type="evidence" value="ECO:0007669"/>
    <property type="project" value="InterPro"/>
</dbReference>
<evidence type="ECO:0000256" key="1">
    <source>
        <dbReference type="ARBA" id="ARBA00004167"/>
    </source>
</evidence>
<accession>A0A498I740</accession>
<gene>
    <name evidence="4" type="ORF">DVH24_040403</name>
</gene>
<keyword evidence="5" id="KW-1185">Reference proteome</keyword>
<sequence>MNLDVSLVYIMRTEEGLRRTRARDLKPVNCSTSCREIQNIKYPFRLKGHPSGCGDPDDEFACVNGKTILEIFPGKYYVHNISYDDQILVWCTSTSPTEAAAFRQRK</sequence>
<proteinExistence type="predicted"/>
<evidence type="ECO:0000313" key="5">
    <source>
        <dbReference type="Proteomes" id="UP000290289"/>
    </source>
</evidence>
<name>A0A498I740_MALDO</name>
<evidence type="ECO:0000259" key="3">
    <source>
        <dbReference type="Pfam" id="PF13947"/>
    </source>
</evidence>
<dbReference type="PANTHER" id="PTHR33138:SF59">
    <property type="entry name" value="LEAF RUST 10 DISEASE-RESISTANCE LOCUS RECEPTOR-LIKE PROTEIN KINASE-LIKE 1.2"/>
    <property type="match status" value="1"/>
</dbReference>
<dbReference type="InterPro" id="IPR025287">
    <property type="entry name" value="WAK_GUB"/>
</dbReference>
<evidence type="ECO:0000256" key="2">
    <source>
        <dbReference type="ARBA" id="ARBA00022729"/>
    </source>
</evidence>
<dbReference type="EMBL" id="RDQH01000339">
    <property type="protein sequence ID" value="RXH79256.1"/>
    <property type="molecule type" value="Genomic_DNA"/>
</dbReference>
<protein>
    <recommendedName>
        <fullName evidence="3">Wall-associated receptor kinase galacturonan-binding domain-containing protein</fullName>
    </recommendedName>
</protein>
<comment type="caution">
    <text evidence="4">The sequence shown here is derived from an EMBL/GenBank/DDBJ whole genome shotgun (WGS) entry which is preliminary data.</text>
</comment>